<feature type="domain" description="C3H1-type" evidence="19">
    <location>
        <begin position="273"/>
        <end position="300"/>
    </location>
</feature>
<dbReference type="PROSITE" id="PS50102">
    <property type="entry name" value="RRM"/>
    <property type="match status" value="1"/>
</dbReference>
<reference evidence="20" key="3">
    <citation type="submission" date="2025-09" db="UniProtKB">
        <authorList>
            <consortium name="Ensembl"/>
        </authorList>
    </citation>
    <scope>IDENTIFICATION</scope>
</reference>
<dbReference type="FunFam" id="3.30.70.330:FF:000137">
    <property type="entry name" value="pre-mRNA-splicing factor RBM22"/>
    <property type="match status" value="1"/>
</dbReference>
<keyword evidence="21" id="KW-1185">Reference proteome</keyword>
<evidence type="ECO:0000256" key="8">
    <source>
        <dbReference type="ARBA" id="ARBA00022728"/>
    </source>
</evidence>
<dbReference type="GO" id="GO:0071006">
    <property type="term" value="C:U2-type catalytic step 1 spliceosome"/>
    <property type="evidence" value="ECO:0007669"/>
    <property type="project" value="TreeGrafter"/>
</dbReference>
<dbReference type="InterPro" id="IPR012677">
    <property type="entry name" value="Nucleotide-bd_a/b_plait_sf"/>
</dbReference>
<dbReference type="SUPFAM" id="SSF54928">
    <property type="entry name" value="RNA-binding domain, RBD"/>
    <property type="match status" value="1"/>
</dbReference>
<dbReference type="GO" id="GO:0017070">
    <property type="term" value="F:U6 snRNA binding"/>
    <property type="evidence" value="ECO:0007669"/>
    <property type="project" value="TreeGrafter"/>
</dbReference>
<evidence type="ECO:0000256" key="13">
    <source>
        <dbReference type="ARBA" id="ARBA00023242"/>
    </source>
</evidence>
<dbReference type="PANTHER" id="PTHR14089">
    <property type="entry name" value="PRE-MRNA-SPLICING FACTOR RBM22"/>
    <property type="match status" value="1"/>
</dbReference>
<dbReference type="SMART" id="SM00360">
    <property type="entry name" value="RRM"/>
    <property type="match status" value="1"/>
</dbReference>
<dbReference type="Gene3D" id="4.10.1000.10">
    <property type="entry name" value="Zinc finger, CCCH-type"/>
    <property type="match status" value="1"/>
</dbReference>
<evidence type="ECO:0000256" key="15">
    <source>
        <dbReference type="PROSITE-ProRule" id="PRU00176"/>
    </source>
</evidence>
<dbReference type="GO" id="GO:0000974">
    <property type="term" value="C:Prp19 complex"/>
    <property type="evidence" value="ECO:0007669"/>
    <property type="project" value="TreeGrafter"/>
</dbReference>
<evidence type="ECO:0000256" key="3">
    <source>
        <dbReference type="ARBA" id="ARBA00007781"/>
    </source>
</evidence>
<dbReference type="Pfam" id="PF25584">
    <property type="entry name" value="zf-CCCH_RBM22"/>
    <property type="match status" value="1"/>
</dbReference>
<feature type="compositionally biased region" description="Basic and acidic residues" evidence="17">
    <location>
        <begin position="423"/>
        <end position="432"/>
    </location>
</feature>
<dbReference type="SMART" id="SM00356">
    <property type="entry name" value="ZnF_C3H1"/>
    <property type="match status" value="1"/>
</dbReference>
<keyword evidence="13" id="KW-0539">Nucleus</keyword>
<evidence type="ECO:0000256" key="11">
    <source>
        <dbReference type="ARBA" id="ARBA00022884"/>
    </source>
</evidence>
<dbReference type="Pfam" id="PF21369">
    <property type="entry name" value="STL11_N"/>
    <property type="match status" value="1"/>
</dbReference>
<reference evidence="20" key="2">
    <citation type="submission" date="2025-08" db="UniProtKB">
        <authorList>
            <consortium name="Ensembl"/>
        </authorList>
    </citation>
    <scope>IDENTIFICATION</scope>
</reference>
<keyword evidence="10 16" id="KW-0862">Zinc</keyword>
<dbReference type="GO" id="GO:0008380">
    <property type="term" value="P:RNA splicing"/>
    <property type="evidence" value="ECO:0007669"/>
    <property type="project" value="UniProtKB-KW"/>
</dbReference>
<dbReference type="eggNOG" id="KOG0153">
    <property type="taxonomic scope" value="Eukaryota"/>
</dbReference>
<dbReference type="PANTHER" id="PTHR14089:SF6">
    <property type="entry name" value="PRE-MRNA-SPLICING FACTOR RBM22"/>
    <property type="match status" value="1"/>
</dbReference>
<reference evidence="20 21" key="1">
    <citation type="journal article" date="2012" name="Nature">
        <title>The genomic landscape of species divergence in Ficedula flycatchers.</title>
        <authorList>
            <person name="Ellegren H."/>
            <person name="Smeds L."/>
            <person name="Burri R."/>
            <person name="Olason P.I."/>
            <person name="Backstrom N."/>
            <person name="Kawakami T."/>
            <person name="Kunstner A."/>
            <person name="Makinen H."/>
            <person name="Nadachowska-Brzyska K."/>
            <person name="Qvarnstrom A."/>
            <person name="Uebbing S."/>
            <person name="Wolf J.B."/>
        </authorList>
    </citation>
    <scope>NUCLEOTIDE SEQUENCE [LARGE SCALE GENOMIC DNA]</scope>
</reference>
<protein>
    <recommendedName>
        <fullName evidence="4">Pre-mRNA-splicing factor RBM22</fullName>
    </recommendedName>
    <alternativeName>
        <fullName evidence="14">RNA-binding motif protein 22</fullName>
    </alternativeName>
</protein>
<dbReference type="GO" id="GO:0008270">
    <property type="term" value="F:zinc ion binding"/>
    <property type="evidence" value="ECO:0007669"/>
    <property type="project" value="UniProtKB-KW"/>
</dbReference>
<dbReference type="HOGENOM" id="CLU_027112_3_0_1"/>
<dbReference type="GO" id="GO:0071007">
    <property type="term" value="C:U2-type catalytic step 2 spliceosome"/>
    <property type="evidence" value="ECO:0007669"/>
    <property type="project" value="TreeGrafter"/>
</dbReference>
<dbReference type="Gene3D" id="3.30.70.330">
    <property type="match status" value="1"/>
</dbReference>
<evidence type="ECO:0000256" key="14">
    <source>
        <dbReference type="ARBA" id="ARBA00030793"/>
    </source>
</evidence>
<dbReference type="CDD" id="cd12224">
    <property type="entry name" value="RRM_RBM22"/>
    <property type="match status" value="1"/>
</dbReference>
<evidence type="ECO:0000313" key="21">
    <source>
        <dbReference type="Proteomes" id="UP000016665"/>
    </source>
</evidence>
<gene>
    <name evidence="20" type="primary">DCTN4</name>
</gene>
<keyword evidence="12" id="KW-0508">mRNA splicing</keyword>
<feature type="region of interest" description="Disordered" evidence="17">
    <location>
        <begin position="486"/>
        <end position="534"/>
    </location>
</feature>
<keyword evidence="6" id="KW-0507">mRNA processing</keyword>
<dbReference type="GeneTree" id="ENSGT00390000006954"/>
<dbReference type="InterPro" id="IPR048995">
    <property type="entry name" value="STL11/RBM22-like_N"/>
</dbReference>
<keyword evidence="9 16" id="KW-0863">Zinc-finger</keyword>
<comment type="similarity">
    <text evidence="3">Belongs to the SLT11 family.</text>
</comment>
<dbReference type="InterPro" id="IPR000504">
    <property type="entry name" value="RRM_dom"/>
</dbReference>
<feature type="region of interest" description="Disordered" evidence="17">
    <location>
        <begin position="417"/>
        <end position="457"/>
    </location>
</feature>
<feature type="domain" description="RRM" evidence="18">
    <location>
        <begin position="346"/>
        <end position="419"/>
    </location>
</feature>
<sequence length="534" mass="59385">MSIPNLRYMKESQVLLTLTNPVESVTHVTLLECEEGDPDNINSTAKVAVPPKELILAGKDAAAEYDELAEPQDFQDDPDVIAFRKANKVGVFIKVTPQKEEGEVTVSFKMKHEFKNLTAPIRPNEEGDHTSEDFPILCQTCLGENPYIRMTKEKYGKECKICARPFTVFRWCPGVRMRFKKTEVCQTCSKLKNVCQTCLLDLEYGLPIQVRDAGLSLKDEMPKSDVNKEYYTQNMEREIANSDGTRPVGALGKATSTSDMLLKLARTTPYYKRNRPHICSFWVKGECKRGEECPYRHEKPTDPDDPLADQNIKDRYYGINDPVADKLLKRASTMPRLDPPEDKTITTLYVGGLGDTITESDLRNHFYQFGEIRTITVVQRQQCAFIQFATRQAAEVAAEKSFNKLIVNGRRLNVKWGRSQAARGKEKDKEGTTESGIKLEPVPGLPGALPPPPAAEEEASANYFNLPPSGPSAVVNIALPPPPGIAPPPPPGFGPHMFHAMGPPPPFMRAPGPIHYPSQDPQRMGAHAGKHSSP</sequence>
<evidence type="ECO:0000256" key="7">
    <source>
        <dbReference type="ARBA" id="ARBA00022723"/>
    </source>
</evidence>
<evidence type="ECO:0000259" key="19">
    <source>
        <dbReference type="PROSITE" id="PS50103"/>
    </source>
</evidence>
<dbReference type="PROSITE" id="PS50103">
    <property type="entry name" value="ZF_C3H1"/>
    <property type="match status" value="1"/>
</dbReference>
<keyword evidence="11 15" id="KW-0694">RNA-binding</keyword>
<dbReference type="InterPro" id="IPR057674">
    <property type="entry name" value="Znf-CCCH_RBM22"/>
</dbReference>
<keyword evidence="8" id="KW-0747">Spliceosome</keyword>
<dbReference type="AlphaFoldDB" id="U3K049"/>
<evidence type="ECO:0000256" key="12">
    <source>
        <dbReference type="ARBA" id="ARBA00023187"/>
    </source>
</evidence>
<evidence type="ECO:0000256" key="17">
    <source>
        <dbReference type="SAM" id="MobiDB-lite"/>
    </source>
</evidence>
<evidence type="ECO:0000256" key="2">
    <source>
        <dbReference type="ARBA" id="ARBA00004496"/>
    </source>
</evidence>
<evidence type="ECO:0000256" key="16">
    <source>
        <dbReference type="PROSITE-ProRule" id="PRU00723"/>
    </source>
</evidence>
<organism evidence="20 21">
    <name type="scientific">Ficedula albicollis</name>
    <name type="common">Collared flycatcher</name>
    <name type="synonym">Muscicapa albicollis</name>
    <dbReference type="NCBI Taxonomy" id="59894"/>
    <lineage>
        <taxon>Eukaryota</taxon>
        <taxon>Metazoa</taxon>
        <taxon>Chordata</taxon>
        <taxon>Craniata</taxon>
        <taxon>Vertebrata</taxon>
        <taxon>Euteleostomi</taxon>
        <taxon>Archelosauria</taxon>
        <taxon>Archosauria</taxon>
        <taxon>Dinosauria</taxon>
        <taxon>Saurischia</taxon>
        <taxon>Theropoda</taxon>
        <taxon>Coelurosauria</taxon>
        <taxon>Aves</taxon>
        <taxon>Neognathae</taxon>
        <taxon>Neoaves</taxon>
        <taxon>Telluraves</taxon>
        <taxon>Australaves</taxon>
        <taxon>Passeriformes</taxon>
        <taxon>Muscicapidae</taxon>
        <taxon>Ficedula</taxon>
    </lineage>
</organism>
<keyword evidence="7 16" id="KW-0479">Metal-binding</keyword>
<dbReference type="STRING" id="59894.ENSFALP00000008403"/>
<feature type="zinc finger region" description="C3H1-type" evidence="16">
    <location>
        <begin position="273"/>
        <end position="300"/>
    </location>
</feature>
<comment type="subcellular location">
    <subcellularLocation>
        <location evidence="2">Cytoplasm</location>
    </subcellularLocation>
    <subcellularLocation>
        <location evidence="1">Nucleus</location>
    </subcellularLocation>
</comment>
<keyword evidence="5" id="KW-0963">Cytoplasm</keyword>
<name>U3K049_FICAL</name>
<evidence type="ECO:0000256" key="9">
    <source>
        <dbReference type="ARBA" id="ARBA00022771"/>
    </source>
</evidence>
<proteinExistence type="inferred from homology"/>
<dbReference type="GO" id="GO:0005737">
    <property type="term" value="C:cytoplasm"/>
    <property type="evidence" value="ECO:0007669"/>
    <property type="project" value="UniProtKB-SubCell"/>
</dbReference>
<dbReference type="SUPFAM" id="SSF90229">
    <property type="entry name" value="CCCH zinc finger"/>
    <property type="match status" value="1"/>
</dbReference>
<dbReference type="Proteomes" id="UP000016665">
    <property type="component" value="Chromosome 13"/>
</dbReference>
<dbReference type="InterPro" id="IPR039171">
    <property type="entry name" value="Cwc2/Slt11"/>
</dbReference>
<accession>U3K049</accession>
<evidence type="ECO:0000256" key="6">
    <source>
        <dbReference type="ARBA" id="ARBA00022664"/>
    </source>
</evidence>
<evidence type="ECO:0000313" key="20">
    <source>
        <dbReference type="Ensembl" id="ENSFALP00000008403.2"/>
    </source>
</evidence>
<dbReference type="InterPro" id="IPR035979">
    <property type="entry name" value="RBD_domain_sf"/>
</dbReference>
<dbReference type="Pfam" id="PF00076">
    <property type="entry name" value="RRM_1"/>
    <property type="match status" value="1"/>
</dbReference>
<dbReference type="InterPro" id="IPR036855">
    <property type="entry name" value="Znf_CCCH_sf"/>
</dbReference>
<dbReference type="GO" id="GO:0006397">
    <property type="term" value="P:mRNA processing"/>
    <property type="evidence" value="ECO:0007669"/>
    <property type="project" value="UniProtKB-KW"/>
</dbReference>
<evidence type="ECO:0000259" key="18">
    <source>
        <dbReference type="PROSITE" id="PS50102"/>
    </source>
</evidence>
<dbReference type="GO" id="GO:0036002">
    <property type="term" value="F:pre-mRNA binding"/>
    <property type="evidence" value="ECO:0007669"/>
    <property type="project" value="TreeGrafter"/>
</dbReference>
<evidence type="ECO:0000256" key="1">
    <source>
        <dbReference type="ARBA" id="ARBA00004123"/>
    </source>
</evidence>
<dbReference type="FunFam" id="4.10.1000.10:FF:000006">
    <property type="entry name" value="Putative pre-mrna-splicing factor rbm22"/>
    <property type="match status" value="1"/>
</dbReference>
<dbReference type="Ensembl" id="ENSFALT00000008441.2">
    <property type="protein sequence ID" value="ENSFALP00000008403.2"/>
    <property type="gene ID" value="ENSFALG00000008078.2"/>
</dbReference>
<dbReference type="InterPro" id="IPR000571">
    <property type="entry name" value="Znf_CCCH"/>
</dbReference>
<evidence type="ECO:0000256" key="4">
    <source>
        <dbReference type="ARBA" id="ARBA00020031"/>
    </source>
</evidence>
<evidence type="ECO:0000256" key="5">
    <source>
        <dbReference type="ARBA" id="ARBA00022490"/>
    </source>
</evidence>
<evidence type="ECO:0000256" key="10">
    <source>
        <dbReference type="ARBA" id="ARBA00022833"/>
    </source>
</evidence>